<feature type="chain" id="PRO_5013255321" evidence="4">
    <location>
        <begin position="29"/>
        <end position="280"/>
    </location>
</feature>
<dbReference type="PANTHER" id="PTHR30035:SF3">
    <property type="entry name" value="INTERMEMBRANE PHOSPHOLIPID TRANSPORT SYSTEM LIPOPROTEIN MLAA"/>
    <property type="match status" value="1"/>
</dbReference>
<feature type="signal peptide" evidence="4">
    <location>
        <begin position="1"/>
        <end position="28"/>
    </location>
</feature>
<dbReference type="Proteomes" id="UP000192923">
    <property type="component" value="Unassembled WGS sequence"/>
</dbReference>
<feature type="compositionally biased region" description="Polar residues" evidence="3">
    <location>
        <begin position="270"/>
        <end position="280"/>
    </location>
</feature>
<dbReference type="RefSeq" id="WP_085209879.1">
    <property type="nucleotide sequence ID" value="NZ_FXAM01000001.1"/>
</dbReference>
<evidence type="ECO:0000313" key="6">
    <source>
        <dbReference type="Proteomes" id="UP000192923"/>
    </source>
</evidence>
<dbReference type="GO" id="GO:0016020">
    <property type="term" value="C:membrane"/>
    <property type="evidence" value="ECO:0007669"/>
    <property type="project" value="InterPro"/>
</dbReference>
<dbReference type="GO" id="GO:0120010">
    <property type="term" value="P:intermembrane phospholipid transfer"/>
    <property type="evidence" value="ECO:0007669"/>
    <property type="project" value="TreeGrafter"/>
</dbReference>
<feature type="region of interest" description="Disordered" evidence="3">
    <location>
        <begin position="240"/>
        <end position="280"/>
    </location>
</feature>
<gene>
    <name evidence="5" type="ORF">SAMN02949497_0644</name>
</gene>
<dbReference type="OrthoDB" id="9785326at2"/>
<organism evidence="5 6">
    <name type="scientific">Methylomagnum ishizawai</name>
    <dbReference type="NCBI Taxonomy" id="1760988"/>
    <lineage>
        <taxon>Bacteria</taxon>
        <taxon>Pseudomonadati</taxon>
        <taxon>Pseudomonadota</taxon>
        <taxon>Gammaproteobacteria</taxon>
        <taxon>Methylococcales</taxon>
        <taxon>Methylococcaceae</taxon>
        <taxon>Methylomagnum</taxon>
    </lineage>
</organism>
<proteinExistence type="inferred from homology"/>
<comment type="similarity">
    <text evidence="1">Belongs to the MlaA family.</text>
</comment>
<evidence type="ECO:0000313" key="5">
    <source>
        <dbReference type="EMBL" id="SMF93364.1"/>
    </source>
</evidence>
<dbReference type="STRING" id="1760988.SAMN02949497_0644"/>
<protein>
    <submittedName>
        <fullName evidence="5">Phospholipid-binding lipoprotein MlaA</fullName>
    </submittedName>
</protein>
<dbReference type="Pfam" id="PF04333">
    <property type="entry name" value="MlaA"/>
    <property type="match status" value="1"/>
</dbReference>
<dbReference type="PANTHER" id="PTHR30035">
    <property type="entry name" value="LIPOPROTEIN VACJ-RELATED"/>
    <property type="match status" value="1"/>
</dbReference>
<accession>A0A1Y6CYV6</accession>
<name>A0A1Y6CYV6_9GAMM</name>
<evidence type="ECO:0000256" key="1">
    <source>
        <dbReference type="ARBA" id="ARBA00010634"/>
    </source>
</evidence>
<keyword evidence="2 4" id="KW-0732">Signal</keyword>
<dbReference type="AlphaFoldDB" id="A0A1Y6CYV6"/>
<reference evidence="5 6" key="1">
    <citation type="submission" date="2016-12" db="EMBL/GenBank/DDBJ databases">
        <authorList>
            <person name="Song W.-J."/>
            <person name="Kurnit D.M."/>
        </authorList>
    </citation>
    <scope>NUCLEOTIDE SEQUENCE [LARGE SCALE GENOMIC DNA]</scope>
    <source>
        <strain evidence="5 6">175</strain>
    </source>
</reference>
<evidence type="ECO:0000256" key="3">
    <source>
        <dbReference type="SAM" id="MobiDB-lite"/>
    </source>
</evidence>
<dbReference type="PRINTS" id="PR01805">
    <property type="entry name" value="VACJLIPOPROT"/>
</dbReference>
<dbReference type="InterPro" id="IPR007428">
    <property type="entry name" value="MlaA"/>
</dbReference>
<keyword evidence="5" id="KW-0449">Lipoprotein</keyword>
<evidence type="ECO:0000256" key="2">
    <source>
        <dbReference type="ARBA" id="ARBA00022729"/>
    </source>
</evidence>
<sequence length="280" mass="30532">MKISRHPSRARRSLGFALAASLAGCANTGTPPQSDPRDPWEGWNREVQSFNDKLDDYMMKPVARGYQYITPSIVDQGVTNFFSNVDDVAVIGNDLLQFKLLQTGQDVGRLVVNTTLGLGGFVDVAKHLSMPKHNEDLDQTLGTWGVPSGPYLVLPFIGPSTPRGVVGVAGDTMSNPINWINPVAIPWGSGIVKTVDMRADLLSATKIMDEASVDRYEFMRNAYFQQRKYLIYDGNPPVDEDLEKEMDLELEGLDSGGSTPPPPVAAPLPTEQQPAETAGK</sequence>
<evidence type="ECO:0000256" key="4">
    <source>
        <dbReference type="SAM" id="SignalP"/>
    </source>
</evidence>
<dbReference type="EMBL" id="FXAM01000001">
    <property type="protein sequence ID" value="SMF93364.1"/>
    <property type="molecule type" value="Genomic_DNA"/>
</dbReference>
<dbReference type="PROSITE" id="PS51257">
    <property type="entry name" value="PROKAR_LIPOPROTEIN"/>
    <property type="match status" value="1"/>
</dbReference>
<keyword evidence="6" id="KW-1185">Reference proteome</keyword>
<feature type="compositionally biased region" description="Acidic residues" evidence="3">
    <location>
        <begin position="240"/>
        <end position="252"/>
    </location>
</feature>